<feature type="coiled-coil region" evidence="1">
    <location>
        <begin position="26"/>
        <end position="53"/>
    </location>
</feature>
<organism evidence="2 3">
    <name type="scientific">Chryseobacterium gotjawalense</name>
    <dbReference type="NCBI Taxonomy" id="3042315"/>
    <lineage>
        <taxon>Bacteria</taxon>
        <taxon>Pseudomonadati</taxon>
        <taxon>Bacteroidota</taxon>
        <taxon>Flavobacteriia</taxon>
        <taxon>Flavobacteriales</taxon>
        <taxon>Weeksellaceae</taxon>
        <taxon>Chryseobacterium group</taxon>
        <taxon>Chryseobacterium</taxon>
    </lineage>
</organism>
<protein>
    <submittedName>
        <fullName evidence="2">Uncharacterized protein</fullName>
    </submittedName>
</protein>
<reference evidence="2 3" key="1">
    <citation type="submission" date="2023-05" db="EMBL/GenBank/DDBJ databases">
        <title>Genomic insight into Chryseobacterium sp. wdc7 isolated forest soil (Gotjawal).</title>
        <authorList>
            <person name="Park S.-J."/>
        </authorList>
    </citation>
    <scope>NUCLEOTIDE SEQUENCE [LARGE SCALE GENOMIC DNA]</scope>
    <source>
        <strain evidence="3">wdc7</strain>
    </source>
</reference>
<accession>A0ABY8RGE0</accession>
<gene>
    <name evidence="2" type="ORF">QGN23_02135</name>
</gene>
<dbReference type="Proteomes" id="UP001241656">
    <property type="component" value="Chromosome"/>
</dbReference>
<keyword evidence="3" id="KW-1185">Reference proteome</keyword>
<dbReference type="RefSeq" id="WP_282905392.1">
    <property type="nucleotide sequence ID" value="NZ_CP124855.1"/>
</dbReference>
<proteinExistence type="predicted"/>
<sequence>MLDASLRDASSKLTGDYLDQIQQFIFDVSLNNYEDFSQRIEALKNELEHYKVTDEPKKPIGFSHND</sequence>
<keyword evidence="1" id="KW-0175">Coiled coil</keyword>
<dbReference type="EMBL" id="CP124855">
    <property type="protein sequence ID" value="WHF52087.1"/>
    <property type="molecule type" value="Genomic_DNA"/>
</dbReference>
<evidence type="ECO:0000313" key="3">
    <source>
        <dbReference type="Proteomes" id="UP001241656"/>
    </source>
</evidence>
<name>A0ABY8RGE0_9FLAO</name>
<evidence type="ECO:0000313" key="2">
    <source>
        <dbReference type="EMBL" id="WHF52087.1"/>
    </source>
</evidence>
<evidence type="ECO:0000256" key="1">
    <source>
        <dbReference type="SAM" id="Coils"/>
    </source>
</evidence>